<dbReference type="Proteomes" id="UP000662373">
    <property type="component" value="Unassembled WGS sequence"/>
</dbReference>
<comment type="caution">
    <text evidence="16">The sequence shown here is derived from an EMBL/GenBank/DDBJ whole genome shotgun (WGS) entry which is preliminary data.</text>
</comment>
<dbReference type="InterPro" id="IPR039426">
    <property type="entry name" value="TonB-dep_rcpt-like"/>
</dbReference>
<evidence type="ECO:0000313" key="17">
    <source>
        <dbReference type="Proteomes" id="UP000662373"/>
    </source>
</evidence>
<dbReference type="GO" id="GO:0009279">
    <property type="term" value="C:cell outer membrane"/>
    <property type="evidence" value="ECO:0007669"/>
    <property type="project" value="UniProtKB-SubCell"/>
</dbReference>
<evidence type="ECO:0000256" key="8">
    <source>
        <dbReference type="ARBA" id="ARBA00023065"/>
    </source>
</evidence>
<evidence type="ECO:0000259" key="14">
    <source>
        <dbReference type="Pfam" id="PF00593"/>
    </source>
</evidence>
<comment type="subcellular location">
    <subcellularLocation>
        <location evidence="1 12">Cell outer membrane</location>
        <topology evidence="1 12">Multi-pass membrane protein</topology>
    </subcellularLocation>
</comment>
<protein>
    <submittedName>
        <fullName evidence="16">TonB-dependent receptor</fullName>
    </submittedName>
</protein>
<name>A0A934KW92_9FLAO</name>
<keyword evidence="2 12" id="KW-0813">Transport</keyword>
<feature type="domain" description="TonB-dependent receptor plug" evidence="15">
    <location>
        <begin position="122"/>
        <end position="233"/>
    </location>
</feature>
<dbReference type="Gene3D" id="2.60.40.1120">
    <property type="entry name" value="Carboxypeptidase-like, regulatory domain"/>
    <property type="match status" value="1"/>
</dbReference>
<feature type="domain" description="TonB-dependent receptor-like beta-barrel" evidence="14">
    <location>
        <begin position="308"/>
        <end position="719"/>
    </location>
</feature>
<accession>A0A934KW92</accession>
<dbReference type="InterPro" id="IPR000531">
    <property type="entry name" value="Beta-barrel_TonB"/>
</dbReference>
<keyword evidence="10 12" id="KW-0472">Membrane</keyword>
<dbReference type="AlphaFoldDB" id="A0A934KW92"/>
<organism evidence="16 17">
    <name type="scientific">Gelidibacter salicanalis</name>
    <dbReference type="NCBI Taxonomy" id="291193"/>
    <lineage>
        <taxon>Bacteria</taxon>
        <taxon>Pseudomonadati</taxon>
        <taxon>Bacteroidota</taxon>
        <taxon>Flavobacteriia</taxon>
        <taxon>Flavobacteriales</taxon>
        <taxon>Flavobacteriaceae</taxon>
        <taxon>Gelidibacter</taxon>
    </lineage>
</organism>
<dbReference type="InterPro" id="IPR036942">
    <property type="entry name" value="Beta-barrel_TonB_sf"/>
</dbReference>
<evidence type="ECO:0000256" key="5">
    <source>
        <dbReference type="ARBA" id="ARBA00022692"/>
    </source>
</evidence>
<comment type="similarity">
    <text evidence="12 13">Belongs to the TonB-dependent receptor family.</text>
</comment>
<evidence type="ECO:0000256" key="3">
    <source>
        <dbReference type="ARBA" id="ARBA00022452"/>
    </source>
</evidence>
<dbReference type="EMBL" id="JAEHJZ010000036">
    <property type="protein sequence ID" value="MBJ7882018.1"/>
    <property type="molecule type" value="Genomic_DNA"/>
</dbReference>
<dbReference type="GO" id="GO:0015344">
    <property type="term" value="F:siderophore uptake transmembrane transporter activity"/>
    <property type="evidence" value="ECO:0007669"/>
    <property type="project" value="TreeGrafter"/>
</dbReference>
<dbReference type="PANTHER" id="PTHR32552:SF68">
    <property type="entry name" value="FERRICHROME OUTER MEMBRANE TRANSPORTER_PHAGE RECEPTOR"/>
    <property type="match status" value="1"/>
</dbReference>
<dbReference type="InterPro" id="IPR037066">
    <property type="entry name" value="Plug_dom_sf"/>
</dbReference>
<dbReference type="InterPro" id="IPR013784">
    <property type="entry name" value="Carb-bd-like_fold"/>
</dbReference>
<reference evidence="16 17" key="1">
    <citation type="submission" date="2020-09" db="EMBL/GenBank/DDBJ databases">
        <title>Draft genome of Gelidibacter salicanalis PAMC21136.</title>
        <authorList>
            <person name="Park H."/>
        </authorList>
    </citation>
    <scope>NUCLEOTIDE SEQUENCE [LARGE SCALE GENOMIC DNA]</scope>
    <source>
        <strain evidence="16 17">PAMC21136</strain>
    </source>
</reference>
<keyword evidence="16" id="KW-0675">Receptor</keyword>
<dbReference type="PROSITE" id="PS52016">
    <property type="entry name" value="TONB_DEPENDENT_REC_3"/>
    <property type="match status" value="1"/>
</dbReference>
<evidence type="ECO:0000256" key="11">
    <source>
        <dbReference type="ARBA" id="ARBA00023237"/>
    </source>
</evidence>
<dbReference type="Pfam" id="PF07715">
    <property type="entry name" value="Plug"/>
    <property type="match status" value="1"/>
</dbReference>
<dbReference type="RefSeq" id="WP_199601343.1">
    <property type="nucleotide sequence ID" value="NZ_JAEHJZ010000036.1"/>
</dbReference>
<dbReference type="Pfam" id="PF00593">
    <property type="entry name" value="TonB_dep_Rec_b-barrel"/>
    <property type="match status" value="1"/>
</dbReference>
<dbReference type="InterPro" id="IPR012910">
    <property type="entry name" value="Plug_dom"/>
</dbReference>
<evidence type="ECO:0000256" key="7">
    <source>
        <dbReference type="ARBA" id="ARBA00023004"/>
    </source>
</evidence>
<evidence type="ECO:0000256" key="2">
    <source>
        <dbReference type="ARBA" id="ARBA00022448"/>
    </source>
</evidence>
<keyword evidence="3 12" id="KW-1134">Transmembrane beta strand</keyword>
<evidence type="ECO:0000256" key="6">
    <source>
        <dbReference type="ARBA" id="ARBA00022729"/>
    </source>
</evidence>
<sequence length="756" mass="83332">MQFAKVLFFLSGLINISGIIAQEKGKVEGLIISEAGSVMDNVNILVLGTDKGAFSNNNGRFVISDIAVGEYTLEASAIGYDGASKRIKVEAGKTVVVKINLKEISFQLKEITIKGGALKTRNRVASISTVNLNTIKNLHLTNAQQILNQVPGVEIGAYNQGGVADVFTMRGFSGAGHEGQAAIEVDGVSLNEGEGAHDGYADMNLIIPINISKVDVYKGPSSVLFGRYGMAGTLAFETRKGGVYQDLSLKGGSFETFDAQIAFGQPFELGKKTLKTNFAAQLYRTNGFTENSEFLKGNLNARVAYNVTERTDITLNLKGYSGKWDAPGYIPGEQFYDEDRRGKQAVNAENDGGNKNYVSERVDVNHSFNKTLRLLVFGYAVQQDYQRFSKYGFELGGQTEDYIVRDVYAVGANLNGIHNIGSIDVNWVSGLEFYNEFSDFKGWATENRVRRDFSKNRHNKLQSFSAFAQGEFEISSYFRPTLGVRYDVYDGSLKLNDPGTPEEKKSLNNLSHLSPKVGFRSTLFQGFDFKTNVSNGFTLPSGITRYNSNVNLEPSEIWQYEAGVEYAYKNHFNLNLTGFILNTSKEVTETAPGSGEFFNSGKTQRRGLELGLAVEPLERLSLKGSFAYTRTEIMDNVDKTLEGKEVLNVPRTITHLSLDYTLKSALGARLSLRDIGKYATGVDNSFFYQGYTLVDASFFYNLGGALSHKGQVFVDISNLFNKNYASYAFDSFDDVGGQSYSPAPLRNFSIGVTYNL</sequence>
<gene>
    <name evidence="16" type="ORF">JEM65_15385</name>
</gene>
<evidence type="ECO:0000259" key="15">
    <source>
        <dbReference type="Pfam" id="PF07715"/>
    </source>
</evidence>
<proteinExistence type="inferred from homology"/>
<dbReference type="Gene3D" id="2.170.130.10">
    <property type="entry name" value="TonB-dependent receptor, plug domain"/>
    <property type="match status" value="1"/>
</dbReference>
<dbReference type="SUPFAM" id="SSF49452">
    <property type="entry name" value="Starch-binding domain-like"/>
    <property type="match status" value="1"/>
</dbReference>
<dbReference type="Pfam" id="PF13620">
    <property type="entry name" value="CarboxypepD_reg"/>
    <property type="match status" value="1"/>
</dbReference>
<keyword evidence="5 12" id="KW-0812">Transmembrane</keyword>
<evidence type="ECO:0000313" key="16">
    <source>
        <dbReference type="EMBL" id="MBJ7882018.1"/>
    </source>
</evidence>
<dbReference type="SUPFAM" id="SSF56935">
    <property type="entry name" value="Porins"/>
    <property type="match status" value="1"/>
</dbReference>
<evidence type="ECO:0000256" key="10">
    <source>
        <dbReference type="ARBA" id="ARBA00023136"/>
    </source>
</evidence>
<evidence type="ECO:0000256" key="9">
    <source>
        <dbReference type="ARBA" id="ARBA00023077"/>
    </source>
</evidence>
<keyword evidence="4" id="KW-0410">Iron transport</keyword>
<evidence type="ECO:0000256" key="4">
    <source>
        <dbReference type="ARBA" id="ARBA00022496"/>
    </source>
</evidence>
<dbReference type="CDD" id="cd01347">
    <property type="entry name" value="ligand_gated_channel"/>
    <property type="match status" value="1"/>
</dbReference>
<keyword evidence="7" id="KW-0408">Iron</keyword>
<keyword evidence="11 12" id="KW-0998">Cell outer membrane</keyword>
<keyword evidence="6" id="KW-0732">Signal</keyword>
<keyword evidence="8" id="KW-0406">Ion transport</keyword>
<evidence type="ECO:0000256" key="12">
    <source>
        <dbReference type="PROSITE-ProRule" id="PRU01360"/>
    </source>
</evidence>
<dbReference type="GO" id="GO:0030246">
    <property type="term" value="F:carbohydrate binding"/>
    <property type="evidence" value="ECO:0007669"/>
    <property type="project" value="InterPro"/>
</dbReference>
<keyword evidence="17" id="KW-1185">Reference proteome</keyword>
<keyword evidence="9 13" id="KW-0798">TonB box</keyword>
<evidence type="ECO:0000256" key="1">
    <source>
        <dbReference type="ARBA" id="ARBA00004571"/>
    </source>
</evidence>
<evidence type="ECO:0000256" key="13">
    <source>
        <dbReference type="RuleBase" id="RU003357"/>
    </source>
</evidence>
<dbReference type="PANTHER" id="PTHR32552">
    <property type="entry name" value="FERRICHROME IRON RECEPTOR-RELATED"/>
    <property type="match status" value="1"/>
</dbReference>
<dbReference type="Gene3D" id="2.40.170.20">
    <property type="entry name" value="TonB-dependent receptor, beta-barrel domain"/>
    <property type="match status" value="1"/>
</dbReference>